<evidence type="ECO:0000256" key="2">
    <source>
        <dbReference type="ARBA" id="ARBA00022737"/>
    </source>
</evidence>
<dbReference type="AlphaFoldDB" id="A0AAF0WKB1"/>
<feature type="chain" id="PRO_5041946399" description="Gnk2-homologous domain-containing protein" evidence="3">
    <location>
        <begin position="24"/>
        <end position="262"/>
    </location>
</feature>
<name>A0AAF0WKB1_DAUCS</name>
<proteinExistence type="predicted"/>
<feature type="signal peptide" evidence="3">
    <location>
        <begin position="1"/>
        <end position="23"/>
    </location>
</feature>
<evidence type="ECO:0000313" key="5">
    <source>
        <dbReference type="EMBL" id="WOG89928.1"/>
    </source>
</evidence>
<keyword evidence="6" id="KW-1185">Reference proteome</keyword>
<reference evidence="5" key="2">
    <citation type="submission" date="2022-03" db="EMBL/GenBank/DDBJ databases">
        <title>Draft title - Genomic analysis of global carrot germplasm unveils the trajectory of domestication and the origin of high carotenoid orange carrot.</title>
        <authorList>
            <person name="Iorizzo M."/>
            <person name="Ellison S."/>
            <person name="Senalik D."/>
            <person name="Macko-Podgorni A."/>
            <person name="Grzebelus D."/>
            <person name="Bostan H."/>
            <person name="Rolling W."/>
            <person name="Curaba J."/>
            <person name="Simon P."/>
        </authorList>
    </citation>
    <scope>NUCLEOTIDE SEQUENCE</scope>
    <source>
        <tissue evidence="5">Leaf</tissue>
    </source>
</reference>
<accession>A0AAF0WKB1</accession>
<dbReference type="PANTHER" id="PTHR32099">
    <property type="entry name" value="CYSTEINE-RICH REPEAT SECRETORY PROTEIN"/>
    <property type="match status" value="1"/>
</dbReference>
<dbReference type="PANTHER" id="PTHR32099:SF51">
    <property type="entry name" value="CYSTEINE-RICH RECEPTOR-LIKE PROTEIN KINASE 25 ISOFORM X1"/>
    <property type="match status" value="1"/>
</dbReference>
<dbReference type="PROSITE" id="PS51473">
    <property type="entry name" value="GNK2"/>
    <property type="match status" value="1"/>
</dbReference>
<dbReference type="InterPro" id="IPR002902">
    <property type="entry name" value="GNK2"/>
</dbReference>
<evidence type="ECO:0000259" key="4">
    <source>
        <dbReference type="PROSITE" id="PS51473"/>
    </source>
</evidence>
<dbReference type="CDD" id="cd23509">
    <property type="entry name" value="Gnk2-like"/>
    <property type="match status" value="2"/>
</dbReference>
<dbReference type="Proteomes" id="UP000077755">
    <property type="component" value="Chromosome 2"/>
</dbReference>
<protein>
    <recommendedName>
        <fullName evidence="4">Gnk2-homologous domain-containing protein</fullName>
    </recommendedName>
</protein>
<evidence type="ECO:0000256" key="3">
    <source>
        <dbReference type="SAM" id="SignalP"/>
    </source>
</evidence>
<dbReference type="InterPro" id="IPR038408">
    <property type="entry name" value="GNK2_sf"/>
</dbReference>
<sequence>MASSVSVLIIFSLLIGSISVSQSTFVTNVCGTNGNYTRNSIYNRNLDSALANLSSIAEASDSGFYNASVGRDSDRVNVLVLCRGDVQPDICRSCVNDSIKGLRKLCPNQKEAVEWYDECMLRYSNDSILNNLVTDPTMLLSNVNNASDMVYCGKKVCYREYKRPNFLTIYGLMQCTPDLSSTQCGDCFDEAIRDIPSCCSGKVGGQIMKPSCRLRFEVERFYNETIRVDAPPPRPQVPPPPSSVPPPGKAFLLRNEFPWHIN</sequence>
<organism evidence="5 6">
    <name type="scientific">Daucus carota subsp. sativus</name>
    <name type="common">Carrot</name>
    <dbReference type="NCBI Taxonomy" id="79200"/>
    <lineage>
        <taxon>Eukaryota</taxon>
        <taxon>Viridiplantae</taxon>
        <taxon>Streptophyta</taxon>
        <taxon>Embryophyta</taxon>
        <taxon>Tracheophyta</taxon>
        <taxon>Spermatophyta</taxon>
        <taxon>Magnoliopsida</taxon>
        <taxon>eudicotyledons</taxon>
        <taxon>Gunneridae</taxon>
        <taxon>Pentapetalae</taxon>
        <taxon>asterids</taxon>
        <taxon>campanulids</taxon>
        <taxon>Apiales</taxon>
        <taxon>Apiaceae</taxon>
        <taxon>Apioideae</taxon>
        <taxon>Scandiceae</taxon>
        <taxon>Daucinae</taxon>
        <taxon>Daucus</taxon>
        <taxon>Daucus sect. Daucus</taxon>
    </lineage>
</organism>
<reference evidence="5" key="1">
    <citation type="journal article" date="2016" name="Nat. Genet.">
        <title>A high-quality carrot genome assembly provides new insights into carotenoid accumulation and asterid genome evolution.</title>
        <authorList>
            <person name="Iorizzo M."/>
            <person name="Ellison S."/>
            <person name="Senalik D."/>
            <person name="Zeng P."/>
            <person name="Satapoomin P."/>
            <person name="Huang J."/>
            <person name="Bowman M."/>
            <person name="Iovene M."/>
            <person name="Sanseverino W."/>
            <person name="Cavagnaro P."/>
            <person name="Yildiz M."/>
            <person name="Macko-Podgorni A."/>
            <person name="Moranska E."/>
            <person name="Grzebelus E."/>
            <person name="Grzebelus D."/>
            <person name="Ashrafi H."/>
            <person name="Zheng Z."/>
            <person name="Cheng S."/>
            <person name="Spooner D."/>
            <person name="Van Deynze A."/>
            <person name="Simon P."/>
        </authorList>
    </citation>
    <scope>NUCLEOTIDE SEQUENCE</scope>
    <source>
        <tissue evidence="5">Leaf</tissue>
    </source>
</reference>
<feature type="domain" description="Gnk2-homologous" evidence="4">
    <location>
        <begin position="24"/>
        <end position="128"/>
    </location>
</feature>
<dbReference type="Pfam" id="PF01657">
    <property type="entry name" value="Stress-antifung"/>
    <property type="match status" value="2"/>
</dbReference>
<dbReference type="Gene3D" id="3.30.430.20">
    <property type="entry name" value="Gnk2 domain, C-X8-C-X2-C motif"/>
    <property type="match status" value="2"/>
</dbReference>
<dbReference type="EMBL" id="CP093344">
    <property type="protein sequence ID" value="WOG89928.1"/>
    <property type="molecule type" value="Genomic_DNA"/>
</dbReference>
<keyword evidence="2" id="KW-0677">Repeat</keyword>
<evidence type="ECO:0000256" key="1">
    <source>
        <dbReference type="ARBA" id="ARBA00022729"/>
    </source>
</evidence>
<dbReference type="FunFam" id="3.30.430.20:FF:000003">
    <property type="entry name" value="Cysteine-rich RLK (RECEPTOR-like protein kinase) 10"/>
    <property type="match status" value="1"/>
</dbReference>
<gene>
    <name evidence="5" type="ORF">DCAR_0209169</name>
</gene>
<evidence type="ECO:0000313" key="6">
    <source>
        <dbReference type="Proteomes" id="UP000077755"/>
    </source>
</evidence>
<keyword evidence="1 3" id="KW-0732">Signal</keyword>